<keyword evidence="8 9" id="KW-0472">Membrane</keyword>
<evidence type="ECO:0000256" key="1">
    <source>
        <dbReference type="ARBA" id="ARBA00004651"/>
    </source>
</evidence>
<evidence type="ECO:0000256" key="2">
    <source>
        <dbReference type="ARBA" id="ARBA00022448"/>
    </source>
</evidence>
<comment type="subcellular location">
    <subcellularLocation>
        <location evidence="1">Cell membrane</location>
        <topology evidence="1">Multi-pass membrane protein</topology>
    </subcellularLocation>
</comment>
<dbReference type="PANTHER" id="PTHR45772:SF3">
    <property type="entry name" value="ABC TRANSPORTER ATP-BINDING PROTEIN"/>
    <property type="match status" value="1"/>
</dbReference>
<dbReference type="InterPro" id="IPR032823">
    <property type="entry name" value="BCA_ABC_TP_C"/>
</dbReference>
<evidence type="ECO:0000256" key="7">
    <source>
        <dbReference type="ARBA" id="ARBA00022989"/>
    </source>
</evidence>
<dbReference type="Pfam" id="PF02653">
    <property type="entry name" value="BPD_transp_2"/>
    <property type="match status" value="1"/>
</dbReference>
<dbReference type="Pfam" id="PF00005">
    <property type="entry name" value="ABC_tran"/>
    <property type="match status" value="1"/>
</dbReference>
<dbReference type="GO" id="GO:0016887">
    <property type="term" value="F:ATP hydrolysis activity"/>
    <property type="evidence" value="ECO:0007669"/>
    <property type="project" value="InterPro"/>
</dbReference>
<dbReference type="InterPro" id="IPR027417">
    <property type="entry name" value="P-loop_NTPase"/>
</dbReference>
<evidence type="ECO:0000313" key="11">
    <source>
        <dbReference type="EMBL" id="TMJ07872.1"/>
    </source>
</evidence>
<proteinExistence type="predicted"/>
<name>A0A537LIR6_9BACT</name>
<evidence type="ECO:0000256" key="6">
    <source>
        <dbReference type="ARBA" id="ARBA00022840"/>
    </source>
</evidence>
<dbReference type="GO" id="GO:0005886">
    <property type="term" value="C:plasma membrane"/>
    <property type="evidence" value="ECO:0007669"/>
    <property type="project" value="UniProtKB-SubCell"/>
</dbReference>
<dbReference type="InterPro" id="IPR003439">
    <property type="entry name" value="ABC_transporter-like_ATP-bd"/>
</dbReference>
<feature type="transmembrane region" description="Helical" evidence="9">
    <location>
        <begin position="43"/>
        <end position="76"/>
    </location>
</feature>
<evidence type="ECO:0000259" key="10">
    <source>
        <dbReference type="PROSITE" id="PS50893"/>
    </source>
</evidence>
<dbReference type="SMART" id="SM00382">
    <property type="entry name" value="AAA"/>
    <property type="match status" value="1"/>
</dbReference>
<dbReference type="CDD" id="cd03219">
    <property type="entry name" value="ABC_Mj1267_LivG_branched"/>
    <property type="match status" value="1"/>
</dbReference>
<evidence type="ECO:0000256" key="5">
    <source>
        <dbReference type="ARBA" id="ARBA00022741"/>
    </source>
</evidence>
<evidence type="ECO:0000256" key="8">
    <source>
        <dbReference type="ARBA" id="ARBA00023136"/>
    </source>
</evidence>
<feature type="transmembrane region" description="Helical" evidence="9">
    <location>
        <begin position="88"/>
        <end position="110"/>
    </location>
</feature>
<keyword evidence="7 9" id="KW-1133">Transmembrane helix</keyword>
<reference evidence="11 12" key="1">
    <citation type="journal article" date="2019" name="Nat. Microbiol.">
        <title>Mediterranean grassland soil C-N compound turnover is dependent on rainfall and depth, and is mediated by genomically divergent microorganisms.</title>
        <authorList>
            <person name="Diamond S."/>
            <person name="Andeer P.F."/>
            <person name="Li Z."/>
            <person name="Crits-Christoph A."/>
            <person name="Burstein D."/>
            <person name="Anantharaman K."/>
            <person name="Lane K.R."/>
            <person name="Thomas B.C."/>
            <person name="Pan C."/>
            <person name="Northen T.R."/>
            <person name="Banfield J.F."/>
        </authorList>
    </citation>
    <scope>NUCLEOTIDE SEQUENCE [LARGE SCALE GENOMIC DNA]</scope>
    <source>
        <strain evidence="11">NP_5</strain>
    </source>
</reference>
<keyword evidence="5" id="KW-0547">Nucleotide-binding</keyword>
<dbReference type="Pfam" id="PF12399">
    <property type="entry name" value="BCA_ABC_TP_C"/>
    <property type="match status" value="1"/>
</dbReference>
<keyword evidence="3" id="KW-1003">Cell membrane</keyword>
<feature type="transmembrane region" description="Helical" evidence="9">
    <location>
        <begin position="166"/>
        <end position="194"/>
    </location>
</feature>
<dbReference type="Gene3D" id="3.40.50.300">
    <property type="entry name" value="P-loop containing nucleotide triphosphate hydrolases"/>
    <property type="match status" value="1"/>
</dbReference>
<keyword evidence="2" id="KW-0813">Transport</keyword>
<dbReference type="InterPro" id="IPR003593">
    <property type="entry name" value="AAA+_ATPase"/>
</dbReference>
<keyword evidence="6 11" id="KW-0067">ATP-binding</keyword>
<dbReference type="PROSITE" id="PS50893">
    <property type="entry name" value="ABC_TRANSPORTER_2"/>
    <property type="match status" value="1"/>
</dbReference>
<feature type="transmembrane region" description="Helical" evidence="9">
    <location>
        <begin position="12"/>
        <end position="31"/>
    </location>
</feature>
<dbReference type="InterPro" id="IPR001851">
    <property type="entry name" value="ABC_transp_permease"/>
</dbReference>
<dbReference type="SUPFAM" id="SSF52540">
    <property type="entry name" value="P-loop containing nucleoside triphosphate hydrolases"/>
    <property type="match status" value="1"/>
</dbReference>
<dbReference type="AlphaFoldDB" id="A0A537LIR6"/>
<sequence length="551" mass="56967">MRGAAALGGTGAGARAAWIAAALGMALLPLAHDRYLIGTLTEVLIFGLFAMSLGLLVGFTGLVSLGHAAFFGTAAYAVGLVSTRVSPALLLTLPAGIAAGTLAALVIGVFALRATGVYFLMLTLAFAQMAYAAAHQWAWLTGGTNGLSGIPRPSIPGVDVGGAVPFYYLVLLAVGTAAILLSRIVASPFGAALVGIRENEPRMRAMGFDTFRLKLGAFVLAGAAAALSGALYAYYNGFVSPDDLYWTRSGEVLVMVLLGGAGTLLGPAVGAAAVLVLQSGVHPGRPGGAPGPRGPHGGPMGAALVTERLTRRFGGVLALNDVTLEVAAGERHAVIGPNGAGKTTLFNIISGEVLPSSGRVLLDDRPVTGLAPHKIAAAGVARTFQRNNLLFNLSALENVRLAVQAHTAATRRWLTPTARLRDLREAALALLARVGLEARAALAARALSYGEQRQLELAIALAGGPRVLLLDEPTSGMSPAETAAMTALLSRLGRDQTLVIIEHDMDVVFAVADRITVLHLGQVLARGIPEEVRRHPRVREVYLGAPPPARP</sequence>
<evidence type="ECO:0000256" key="9">
    <source>
        <dbReference type="SAM" id="Phobius"/>
    </source>
</evidence>
<dbReference type="InterPro" id="IPR043428">
    <property type="entry name" value="LivM-like"/>
</dbReference>
<feature type="transmembrane region" description="Helical" evidence="9">
    <location>
        <begin position="215"/>
        <end position="235"/>
    </location>
</feature>
<feature type="domain" description="ABC transporter" evidence="10">
    <location>
        <begin position="304"/>
        <end position="545"/>
    </location>
</feature>
<keyword evidence="4 9" id="KW-0812">Transmembrane</keyword>
<dbReference type="GO" id="GO:0005524">
    <property type="term" value="F:ATP binding"/>
    <property type="evidence" value="ECO:0007669"/>
    <property type="project" value="UniProtKB-KW"/>
</dbReference>
<feature type="transmembrane region" description="Helical" evidence="9">
    <location>
        <begin position="117"/>
        <end position="138"/>
    </location>
</feature>
<dbReference type="CDD" id="cd06581">
    <property type="entry name" value="TM_PBP1_LivM_like"/>
    <property type="match status" value="1"/>
</dbReference>
<dbReference type="InterPro" id="IPR051120">
    <property type="entry name" value="ABC_AA/LPS_Transport"/>
</dbReference>
<dbReference type="GO" id="GO:0015658">
    <property type="term" value="F:branched-chain amino acid transmembrane transporter activity"/>
    <property type="evidence" value="ECO:0007669"/>
    <property type="project" value="InterPro"/>
</dbReference>
<comment type="caution">
    <text evidence="11">The sequence shown here is derived from an EMBL/GenBank/DDBJ whole genome shotgun (WGS) entry which is preliminary data.</text>
</comment>
<dbReference type="Proteomes" id="UP000320393">
    <property type="component" value="Unassembled WGS sequence"/>
</dbReference>
<evidence type="ECO:0000256" key="3">
    <source>
        <dbReference type="ARBA" id="ARBA00022475"/>
    </source>
</evidence>
<gene>
    <name evidence="11" type="ORF">E6H02_10825</name>
</gene>
<accession>A0A537LIR6</accession>
<evidence type="ECO:0000256" key="4">
    <source>
        <dbReference type="ARBA" id="ARBA00022692"/>
    </source>
</evidence>
<feature type="transmembrane region" description="Helical" evidence="9">
    <location>
        <begin position="255"/>
        <end position="277"/>
    </location>
</feature>
<organism evidence="11 12">
    <name type="scientific">Candidatus Segetimicrobium genomatis</name>
    <dbReference type="NCBI Taxonomy" id="2569760"/>
    <lineage>
        <taxon>Bacteria</taxon>
        <taxon>Bacillati</taxon>
        <taxon>Candidatus Sysuimicrobiota</taxon>
        <taxon>Candidatus Sysuimicrobiia</taxon>
        <taxon>Candidatus Sysuimicrobiales</taxon>
        <taxon>Candidatus Segetimicrobiaceae</taxon>
        <taxon>Candidatus Segetimicrobium</taxon>
    </lineage>
</organism>
<protein>
    <submittedName>
        <fullName evidence="11">Branched-chain amino acid ABC transporter ATP-binding protein/permease</fullName>
    </submittedName>
</protein>
<evidence type="ECO:0000313" key="12">
    <source>
        <dbReference type="Proteomes" id="UP000320393"/>
    </source>
</evidence>
<dbReference type="PANTHER" id="PTHR45772">
    <property type="entry name" value="CONSERVED COMPONENT OF ABC TRANSPORTER FOR NATURAL AMINO ACIDS-RELATED"/>
    <property type="match status" value="1"/>
</dbReference>
<dbReference type="EMBL" id="VBAM01000444">
    <property type="protein sequence ID" value="TMJ07872.1"/>
    <property type="molecule type" value="Genomic_DNA"/>
</dbReference>